<organism evidence="2 3">
    <name type="scientific">Nocardioides bigeumensis</name>
    <dbReference type="NCBI Taxonomy" id="433657"/>
    <lineage>
        <taxon>Bacteria</taxon>
        <taxon>Bacillati</taxon>
        <taxon>Actinomycetota</taxon>
        <taxon>Actinomycetes</taxon>
        <taxon>Propionibacteriales</taxon>
        <taxon>Nocardioidaceae</taxon>
        <taxon>Nocardioides</taxon>
    </lineage>
</organism>
<keyword evidence="1" id="KW-1133">Transmembrane helix</keyword>
<dbReference type="InterPro" id="IPR008407">
    <property type="entry name" value="Brnchd-chn_aa_trnsp_AzlD"/>
</dbReference>
<sequence length="101" mass="10235">MTIWLTILGLVVATVAIKAFGPVLFGGRELPRAFIRVISCMAPALLAALVLTSLFADGQRLTAGAQALGVAVGGALLLARRSIVLAVLAAVVVTAALRALA</sequence>
<comment type="caution">
    <text evidence="2">The sequence shown here is derived from an EMBL/GenBank/DDBJ whole genome shotgun (WGS) entry which is preliminary data.</text>
</comment>
<feature type="transmembrane region" description="Helical" evidence="1">
    <location>
        <begin position="33"/>
        <end position="55"/>
    </location>
</feature>
<dbReference type="EMBL" id="BAAAQQ010000004">
    <property type="protein sequence ID" value="GAA2120251.1"/>
    <property type="molecule type" value="Genomic_DNA"/>
</dbReference>
<name>A0ABN2Y4N9_9ACTN</name>
<evidence type="ECO:0008006" key="4">
    <source>
        <dbReference type="Google" id="ProtNLM"/>
    </source>
</evidence>
<keyword evidence="3" id="KW-1185">Reference proteome</keyword>
<protein>
    <recommendedName>
        <fullName evidence="4">AzlD domain-containing protein</fullName>
    </recommendedName>
</protein>
<dbReference type="Pfam" id="PF05437">
    <property type="entry name" value="AzlD"/>
    <property type="match status" value="1"/>
</dbReference>
<keyword evidence="1" id="KW-0812">Transmembrane</keyword>
<feature type="transmembrane region" description="Helical" evidence="1">
    <location>
        <begin position="6"/>
        <end position="26"/>
    </location>
</feature>
<dbReference type="Proteomes" id="UP001500575">
    <property type="component" value="Unassembled WGS sequence"/>
</dbReference>
<dbReference type="RefSeq" id="WP_344302916.1">
    <property type="nucleotide sequence ID" value="NZ_BAAAQQ010000004.1"/>
</dbReference>
<feature type="transmembrane region" description="Helical" evidence="1">
    <location>
        <begin position="83"/>
        <end position="100"/>
    </location>
</feature>
<gene>
    <name evidence="2" type="ORF">GCM10009843_13600</name>
</gene>
<evidence type="ECO:0000313" key="2">
    <source>
        <dbReference type="EMBL" id="GAA2120251.1"/>
    </source>
</evidence>
<evidence type="ECO:0000313" key="3">
    <source>
        <dbReference type="Proteomes" id="UP001500575"/>
    </source>
</evidence>
<accession>A0ABN2Y4N9</accession>
<feature type="transmembrane region" description="Helical" evidence="1">
    <location>
        <begin position="61"/>
        <end position="78"/>
    </location>
</feature>
<reference evidence="2 3" key="1">
    <citation type="journal article" date="2019" name="Int. J. Syst. Evol. Microbiol.">
        <title>The Global Catalogue of Microorganisms (GCM) 10K type strain sequencing project: providing services to taxonomists for standard genome sequencing and annotation.</title>
        <authorList>
            <consortium name="The Broad Institute Genomics Platform"/>
            <consortium name="The Broad Institute Genome Sequencing Center for Infectious Disease"/>
            <person name="Wu L."/>
            <person name="Ma J."/>
        </authorList>
    </citation>
    <scope>NUCLEOTIDE SEQUENCE [LARGE SCALE GENOMIC DNA]</scope>
    <source>
        <strain evidence="2 3">JCM 16021</strain>
    </source>
</reference>
<proteinExistence type="predicted"/>
<evidence type="ECO:0000256" key="1">
    <source>
        <dbReference type="SAM" id="Phobius"/>
    </source>
</evidence>
<keyword evidence="1" id="KW-0472">Membrane</keyword>